<comment type="caution">
    <text evidence="2">The sequence shown here is derived from an EMBL/GenBank/DDBJ whole genome shotgun (WGS) entry which is preliminary data.</text>
</comment>
<proteinExistence type="predicted"/>
<evidence type="ECO:0000313" key="2">
    <source>
        <dbReference type="EMBL" id="KAF7395996.1"/>
    </source>
</evidence>
<gene>
    <name evidence="2" type="ORF">HZH68_010046</name>
</gene>
<feature type="domain" description="Farnesoic acid O-methyl transferase" evidence="1">
    <location>
        <begin position="10"/>
        <end position="81"/>
    </location>
</feature>
<dbReference type="Pfam" id="PF12248">
    <property type="entry name" value="Methyltransf_FA"/>
    <property type="match status" value="1"/>
</dbReference>
<accession>A0A834JYJ6</accession>
<protein>
    <recommendedName>
        <fullName evidence="1">Farnesoic acid O-methyl transferase domain-containing protein</fullName>
    </recommendedName>
</protein>
<evidence type="ECO:0000259" key="1">
    <source>
        <dbReference type="Pfam" id="PF12248"/>
    </source>
</evidence>
<evidence type="ECO:0000313" key="3">
    <source>
        <dbReference type="Proteomes" id="UP000617340"/>
    </source>
</evidence>
<sequence>MSVSINTIDSLDYCYFPITKSRIKLQIKANHDARISLRTHLGDDSNVYEIILGGWGNTMSAIKRNNVEPDVAEAETIDICGDNCDIWIQ</sequence>
<dbReference type="EMBL" id="JACSDZ010000009">
    <property type="protein sequence ID" value="KAF7395996.1"/>
    <property type="molecule type" value="Genomic_DNA"/>
</dbReference>
<dbReference type="InterPro" id="IPR022041">
    <property type="entry name" value="Methyltransf_FA"/>
</dbReference>
<keyword evidence="3" id="KW-1185">Reference proteome</keyword>
<name>A0A834JYJ6_VESGE</name>
<dbReference type="Proteomes" id="UP000617340">
    <property type="component" value="Unassembled WGS sequence"/>
</dbReference>
<organism evidence="2 3">
    <name type="scientific">Vespula germanica</name>
    <name type="common">German yellow jacket</name>
    <name type="synonym">Paravespula germanica</name>
    <dbReference type="NCBI Taxonomy" id="30212"/>
    <lineage>
        <taxon>Eukaryota</taxon>
        <taxon>Metazoa</taxon>
        <taxon>Ecdysozoa</taxon>
        <taxon>Arthropoda</taxon>
        <taxon>Hexapoda</taxon>
        <taxon>Insecta</taxon>
        <taxon>Pterygota</taxon>
        <taxon>Neoptera</taxon>
        <taxon>Endopterygota</taxon>
        <taxon>Hymenoptera</taxon>
        <taxon>Apocrita</taxon>
        <taxon>Aculeata</taxon>
        <taxon>Vespoidea</taxon>
        <taxon>Vespidae</taxon>
        <taxon>Vespinae</taxon>
        <taxon>Vespula</taxon>
    </lineage>
</organism>
<dbReference type="AlphaFoldDB" id="A0A834JYJ6"/>
<reference evidence="2" key="1">
    <citation type="journal article" date="2020" name="G3 (Bethesda)">
        <title>High-Quality Assemblies for Three Invasive Social Wasps from the &lt;i&gt;Vespula&lt;/i&gt; Genus.</title>
        <authorList>
            <person name="Harrop T.W.R."/>
            <person name="Guhlin J."/>
            <person name="McLaughlin G.M."/>
            <person name="Permina E."/>
            <person name="Stockwell P."/>
            <person name="Gilligan J."/>
            <person name="Le Lec M.F."/>
            <person name="Gruber M.A.M."/>
            <person name="Quinn O."/>
            <person name="Lovegrove M."/>
            <person name="Duncan E.J."/>
            <person name="Remnant E.J."/>
            <person name="Van Eeckhoven J."/>
            <person name="Graham B."/>
            <person name="Knapp R.A."/>
            <person name="Langford K.W."/>
            <person name="Kronenberg Z."/>
            <person name="Press M.O."/>
            <person name="Eacker S.M."/>
            <person name="Wilson-Rankin E.E."/>
            <person name="Purcell J."/>
            <person name="Lester P.J."/>
            <person name="Dearden P.K."/>
        </authorList>
    </citation>
    <scope>NUCLEOTIDE SEQUENCE</scope>
    <source>
        <strain evidence="2">Linc-1</strain>
    </source>
</reference>